<dbReference type="GO" id="GO:0016282">
    <property type="term" value="C:eukaryotic 43S preinitiation complex"/>
    <property type="evidence" value="ECO:0007669"/>
    <property type="project" value="UniProtKB-UniRule"/>
</dbReference>
<evidence type="ECO:0000256" key="6">
    <source>
        <dbReference type="ARBA" id="ARBA00023054"/>
    </source>
</evidence>
<dbReference type="FunFam" id="4.10.860.10:FF:000001">
    <property type="entry name" value="Eukaryotic translation initiation factor 3 subunit A"/>
    <property type="match status" value="1"/>
</dbReference>
<dbReference type="SMART" id="SM00088">
    <property type="entry name" value="PINT"/>
    <property type="match status" value="1"/>
</dbReference>
<dbReference type="FunFam" id="1.25.40.860:FF:000003">
    <property type="entry name" value="Eukaryotic translation initiation factor 3 subunit A"/>
    <property type="match status" value="1"/>
</dbReference>
<evidence type="ECO:0000256" key="1">
    <source>
        <dbReference type="ARBA" id="ARBA00004496"/>
    </source>
</evidence>
<gene>
    <name evidence="7" type="primary">TIF32</name>
    <name evidence="10" type="ORF">TRICI_006645</name>
</gene>
<feature type="region of interest" description="Disordered" evidence="8">
    <location>
        <begin position="592"/>
        <end position="635"/>
    </location>
</feature>
<proteinExistence type="inferred from homology"/>
<keyword evidence="4 7" id="KW-0694">RNA-binding</keyword>
<comment type="function">
    <text evidence="7">RNA-binding component of the eukaryotic translation initiation factor 3 (eIF-3) complex, which is involved in protein synthesis of a specialized repertoire of mRNAs and, together with other initiation factors, stimulates binding of mRNA and methionyl-tRNAi to the 40S ribosome. The eIF-3 complex specifically targets and initiates translation of a subset of mRNAs involved in cell proliferation.</text>
</comment>
<dbReference type="GO" id="GO:0003729">
    <property type="term" value="F:mRNA binding"/>
    <property type="evidence" value="ECO:0007669"/>
    <property type="project" value="TreeGrafter"/>
</dbReference>
<accession>A0A642UEV7</accession>
<dbReference type="InterPro" id="IPR027512">
    <property type="entry name" value="EIF3A"/>
</dbReference>
<feature type="compositionally biased region" description="Pro residues" evidence="8">
    <location>
        <begin position="861"/>
        <end position="876"/>
    </location>
</feature>
<feature type="compositionally biased region" description="Basic and acidic residues" evidence="8">
    <location>
        <begin position="617"/>
        <end position="635"/>
    </location>
</feature>
<dbReference type="PANTHER" id="PTHR14005:SF0">
    <property type="entry name" value="EUKARYOTIC TRANSLATION INITIATION FACTOR 3 SUBUNIT A"/>
    <property type="match status" value="1"/>
</dbReference>
<name>A0A642UEV7_9ASCO</name>
<dbReference type="GO" id="GO:0001732">
    <property type="term" value="P:formation of cytoplasmic translation initiation complex"/>
    <property type="evidence" value="ECO:0007669"/>
    <property type="project" value="UniProtKB-UniRule"/>
</dbReference>
<feature type="compositionally biased region" description="Basic and acidic residues" evidence="8">
    <location>
        <begin position="796"/>
        <end position="830"/>
    </location>
</feature>
<keyword evidence="11" id="KW-1185">Reference proteome</keyword>
<dbReference type="Gene3D" id="4.10.860.10">
    <property type="entry name" value="UVR domain"/>
    <property type="match status" value="1"/>
</dbReference>
<dbReference type="GO" id="GO:0003743">
    <property type="term" value="F:translation initiation factor activity"/>
    <property type="evidence" value="ECO:0007669"/>
    <property type="project" value="UniProtKB-UniRule"/>
</dbReference>
<dbReference type="GO" id="GO:0071541">
    <property type="term" value="C:eukaryotic translation initiation factor 3 complex, eIF3m"/>
    <property type="evidence" value="ECO:0007669"/>
    <property type="project" value="TreeGrafter"/>
</dbReference>
<dbReference type="GO" id="GO:0071540">
    <property type="term" value="C:eukaryotic translation initiation factor 3 complex, eIF3e"/>
    <property type="evidence" value="ECO:0007669"/>
    <property type="project" value="TreeGrafter"/>
</dbReference>
<evidence type="ECO:0000256" key="7">
    <source>
        <dbReference type="HAMAP-Rule" id="MF_03000"/>
    </source>
</evidence>
<feature type="compositionally biased region" description="Basic and acidic residues" evidence="8">
    <location>
        <begin position="592"/>
        <end position="602"/>
    </location>
</feature>
<keyword evidence="5 7" id="KW-0648">Protein biosynthesis</keyword>
<keyword evidence="2 7" id="KW-0963">Cytoplasm</keyword>
<feature type="compositionally biased region" description="Low complexity" evidence="8">
    <location>
        <begin position="606"/>
        <end position="616"/>
    </location>
</feature>
<dbReference type="Pfam" id="PF22591">
    <property type="entry name" value="eIF3a_PCI_TPR-like"/>
    <property type="match status" value="1"/>
</dbReference>
<comment type="similarity">
    <text evidence="7">Belongs to the eIF-3 subunit A family.</text>
</comment>
<keyword evidence="6 7" id="KW-0175">Coiled coil</keyword>
<reference evidence="10" key="1">
    <citation type="journal article" date="2019" name="G3 (Bethesda)">
        <title>Genome Assemblies of Two Rare Opportunistic Yeast Pathogens: Diutina rugosa (syn. Candida rugosa) and Trichomonascus ciferrii (syn. Candida ciferrii).</title>
        <authorList>
            <person name="Mixao V."/>
            <person name="Saus E."/>
            <person name="Hansen A.P."/>
            <person name="Lass-Florl C."/>
            <person name="Gabaldon T."/>
        </authorList>
    </citation>
    <scope>NUCLEOTIDE SEQUENCE</scope>
    <source>
        <strain evidence="10">CBS 4856</strain>
    </source>
</reference>
<comment type="caution">
    <text evidence="10">The sequence shown here is derived from an EMBL/GenBank/DDBJ whole genome shotgun (WGS) entry which is preliminary data.</text>
</comment>
<dbReference type="Proteomes" id="UP000761534">
    <property type="component" value="Unassembled WGS sequence"/>
</dbReference>
<organism evidence="10 11">
    <name type="scientific">Trichomonascus ciferrii</name>
    <dbReference type="NCBI Taxonomy" id="44093"/>
    <lineage>
        <taxon>Eukaryota</taxon>
        <taxon>Fungi</taxon>
        <taxon>Dikarya</taxon>
        <taxon>Ascomycota</taxon>
        <taxon>Saccharomycotina</taxon>
        <taxon>Dipodascomycetes</taxon>
        <taxon>Dipodascales</taxon>
        <taxon>Trichomonascaceae</taxon>
        <taxon>Trichomonascus</taxon>
        <taxon>Trichomonascus ciferrii complex</taxon>
    </lineage>
</organism>
<evidence type="ECO:0000313" key="11">
    <source>
        <dbReference type="Proteomes" id="UP000761534"/>
    </source>
</evidence>
<dbReference type="GO" id="GO:0043614">
    <property type="term" value="C:multi-eIF complex"/>
    <property type="evidence" value="ECO:0007669"/>
    <property type="project" value="TreeGrafter"/>
</dbReference>
<feature type="compositionally biased region" description="Low complexity" evidence="8">
    <location>
        <begin position="835"/>
        <end position="860"/>
    </location>
</feature>
<evidence type="ECO:0000256" key="3">
    <source>
        <dbReference type="ARBA" id="ARBA00022540"/>
    </source>
</evidence>
<feature type="domain" description="PCI" evidence="9">
    <location>
        <begin position="312"/>
        <end position="494"/>
    </location>
</feature>
<evidence type="ECO:0000256" key="4">
    <source>
        <dbReference type="ARBA" id="ARBA00022884"/>
    </source>
</evidence>
<dbReference type="HAMAP" id="MF_03000">
    <property type="entry name" value="eIF3a"/>
    <property type="match status" value="1"/>
</dbReference>
<feature type="coiled-coil region" evidence="7">
    <location>
        <begin position="675"/>
        <end position="702"/>
    </location>
</feature>
<comment type="subcellular location">
    <subcellularLocation>
        <location evidence="1 7">Cytoplasm</location>
    </subcellularLocation>
</comment>
<dbReference type="InterPro" id="IPR054711">
    <property type="entry name" value="eIF3a_PCI_TPR-like"/>
</dbReference>
<dbReference type="VEuPathDB" id="FungiDB:TRICI_006645"/>
<evidence type="ECO:0000256" key="8">
    <source>
        <dbReference type="SAM" id="MobiDB-lite"/>
    </source>
</evidence>
<evidence type="ECO:0000256" key="5">
    <source>
        <dbReference type="ARBA" id="ARBA00022917"/>
    </source>
</evidence>
<dbReference type="AlphaFoldDB" id="A0A642UEV7"/>
<dbReference type="InterPro" id="IPR000717">
    <property type="entry name" value="PCI_dom"/>
</dbReference>
<sequence length="905" mass="103675">MGVRMTDELIAVDQSAAALELLYDTISSKRSRNVSQAFLEPIILRFVELSVSLRKGKIVKDGLHQYKKLVQTTNTLGSIEVVVKKFLELSEQKVSSAQAEAKQITLDADEDLEAADSPEDILMSTVSSEQTKDRTDREVVTPWLKFLWEAYRSTLDILRNNSRLEVLYQQVVKQAFDFCHKFTRKTEFRRLCELLRNHLQSAASQAKTAGQQQNPIDLSDPDTLQRYLDTRFDQLNVAVKLELWQEAFRSVEDVHTLLTVSKRPAKVSTMANYYENVARIFIVSGNHLFHAAAWSRFYSLVLQARSVPEAELTRIASLLMLSALSIPTFSQQSRSGLMEVDDQKHRNARLTGLLNLSKTPSRESLLKSALAKNVLSYVRPEIRDLYKVLEVDFHPLKIKSKLGPIIEKIGNDEAYKPYVTPLYQVILTRLFQHLSQVYKTVKLDFVIKLATFPAPFEATPIEIEKFIVRGCQKGEFGMRIDHENSSITFIDDIYDASARASSNIISNQNVSVKSAASLQATPSDIVRTQLSRLGRTLFGVINEVDPVYVEERARAKELARDRAVEGLIEDNREVLERKEKIEIRQREAEAEQQRREEEEAKKRALKLQQEQQAEQQRLAEEQKKREQERLQKERDAIRENEKRKLAEEINSKGIIKIDVNNLEDLDTQKLRTMQVEQLAKENQDLNERLRIIGRRMDHLERAYRLEEVDLWKQDAEAQQARDAKLHEAKAKATLENSKKVFEERLALKDRLERIVPDYVEFRKDIDARHAELLEAKKKENQAKLEEAKQRRIQEFRRRKEQEAREKKEREEREQKEAEERAKREAEERSKPAVYRPGALRGARPGAATQAPTAASVAAAAAPPPAARPSPAQPEAPRPAAADAAPPPPAPGKYVPPALRRKMQQQ</sequence>
<dbReference type="Gene3D" id="1.25.40.860">
    <property type="match status" value="2"/>
</dbReference>
<keyword evidence="3 7" id="KW-0396">Initiation factor</keyword>
<evidence type="ECO:0000313" key="10">
    <source>
        <dbReference type="EMBL" id="KAA8897835.1"/>
    </source>
</evidence>
<dbReference type="PROSITE" id="PS50250">
    <property type="entry name" value="PCI"/>
    <property type="match status" value="1"/>
</dbReference>
<evidence type="ECO:0000259" key="9">
    <source>
        <dbReference type="PROSITE" id="PS50250"/>
    </source>
</evidence>
<dbReference type="EMBL" id="SWFS01000552">
    <property type="protein sequence ID" value="KAA8897835.1"/>
    <property type="molecule type" value="Genomic_DNA"/>
</dbReference>
<comment type="subunit">
    <text evidence="7">Component of the eukaryotic translation initiation factor 3 (eIF-3) complex.</text>
</comment>
<evidence type="ECO:0000256" key="2">
    <source>
        <dbReference type="ARBA" id="ARBA00022490"/>
    </source>
</evidence>
<dbReference type="GO" id="GO:0002188">
    <property type="term" value="P:translation reinitiation"/>
    <property type="evidence" value="ECO:0007669"/>
    <property type="project" value="TreeGrafter"/>
</dbReference>
<protein>
    <recommendedName>
        <fullName evidence="7">Eukaryotic translation initiation factor 3 subunit A</fullName>
        <shortName evidence="7">eIF3a</shortName>
    </recommendedName>
    <alternativeName>
        <fullName evidence="7">Eukaryotic translation initiation factor 3 110 kDa subunit homolog</fullName>
        <shortName evidence="7">eIF3 p110</shortName>
    </alternativeName>
    <alternativeName>
        <fullName evidence="7">Translation initiation factor eIF3, p110 subunit homolog</fullName>
    </alternativeName>
</protein>
<dbReference type="OrthoDB" id="18884at2759"/>
<dbReference type="PANTHER" id="PTHR14005">
    <property type="entry name" value="EUKARYOTIC TRANSLATION INITIATION FACTOR 3, THETA SUBUNIT"/>
    <property type="match status" value="1"/>
</dbReference>
<feature type="region of interest" description="Disordered" evidence="8">
    <location>
        <begin position="796"/>
        <end position="905"/>
    </location>
</feature>
<dbReference type="GO" id="GO:0033290">
    <property type="term" value="C:eukaryotic 48S preinitiation complex"/>
    <property type="evidence" value="ECO:0007669"/>
    <property type="project" value="UniProtKB-UniRule"/>
</dbReference>